<dbReference type="EMBL" id="CP093379">
    <property type="protein sequence ID" value="UNM94966.1"/>
    <property type="molecule type" value="Genomic_DNA"/>
</dbReference>
<comment type="pathway">
    <text evidence="6">Amino-acid biosynthesis; L-arginine biosynthesis; N(2)-acetyl-L-ornithine from L-glutamate: step 1/4.</text>
</comment>
<proteinExistence type="inferred from homology"/>
<dbReference type="InterPro" id="IPR002813">
    <property type="entry name" value="Arg_biosynth_ArgJ"/>
</dbReference>
<keyword evidence="4 6" id="KW-0068">Autocatalytic cleavage</keyword>
<comment type="catalytic activity">
    <reaction evidence="6">
        <text>N(2)-acetyl-L-ornithine + L-glutamate = N-acetyl-L-glutamate + L-ornithine</text>
        <dbReference type="Rhea" id="RHEA:15349"/>
        <dbReference type="ChEBI" id="CHEBI:29985"/>
        <dbReference type="ChEBI" id="CHEBI:44337"/>
        <dbReference type="ChEBI" id="CHEBI:46911"/>
        <dbReference type="ChEBI" id="CHEBI:57805"/>
        <dbReference type="EC" id="2.3.1.35"/>
    </reaction>
</comment>
<comment type="catalytic activity">
    <reaction evidence="6">
        <text>L-glutamate + acetyl-CoA = N-acetyl-L-glutamate + CoA + H(+)</text>
        <dbReference type="Rhea" id="RHEA:24292"/>
        <dbReference type="ChEBI" id="CHEBI:15378"/>
        <dbReference type="ChEBI" id="CHEBI:29985"/>
        <dbReference type="ChEBI" id="CHEBI:44337"/>
        <dbReference type="ChEBI" id="CHEBI:57287"/>
        <dbReference type="ChEBI" id="CHEBI:57288"/>
        <dbReference type="EC" id="2.3.1.1"/>
    </reaction>
</comment>
<keyword evidence="6" id="KW-0028">Amino-acid biosynthesis</keyword>
<dbReference type="NCBIfam" id="TIGR00120">
    <property type="entry name" value="ArgJ"/>
    <property type="match status" value="1"/>
</dbReference>
<keyword evidence="6" id="KW-0511">Multifunctional enzyme</keyword>
<dbReference type="Gene3D" id="3.10.20.340">
    <property type="entry name" value="ArgJ beta chain, C-terminal domain"/>
    <property type="match status" value="1"/>
</dbReference>
<evidence type="ECO:0000256" key="2">
    <source>
        <dbReference type="ARBA" id="ARBA00011475"/>
    </source>
</evidence>
<dbReference type="GO" id="GO:0004358">
    <property type="term" value="F:L-glutamate N-acetyltransferase activity, acting on acetyl-L-ornithine as donor"/>
    <property type="evidence" value="ECO:0007669"/>
    <property type="project" value="UniProtKB-EC"/>
</dbReference>
<dbReference type="Gene3D" id="3.60.70.12">
    <property type="entry name" value="L-amino peptidase D-ALA esterase/amidase"/>
    <property type="match status" value="1"/>
</dbReference>
<dbReference type="InterPro" id="IPR016117">
    <property type="entry name" value="ArgJ-like_dom_sf"/>
</dbReference>
<comment type="similarity">
    <text evidence="1 6">Belongs to the ArgJ family.</text>
</comment>
<feature type="binding site" evidence="6">
    <location>
        <position position="178"/>
    </location>
    <ligand>
        <name>substrate</name>
    </ligand>
</feature>
<dbReference type="InterPro" id="IPR042195">
    <property type="entry name" value="ArgJ_beta_C"/>
</dbReference>
<protein>
    <recommendedName>
        <fullName evidence="6">Arginine biosynthesis bifunctional protein ArgJ</fullName>
    </recommendedName>
    <domain>
        <recommendedName>
            <fullName evidence="6">Glutamate N-acetyltransferase</fullName>
            <ecNumber evidence="6">2.3.1.35</ecNumber>
        </recommendedName>
        <alternativeName>
            <fullName evidence="6">Ornithine acetyltransferase</fullName>
            <shortName evidence="6">OATase</shortName>
        </alternativeName>
        <alternativeName>
            <fullName evidence="6">Ornithine transacetylase</fullName>
        </alternativeName>
    </domain>
    <domain>
        <recommendedName>
            <fullName evidence="6">Amino-acid acetyltransferase</fullName>
            <ecNumber evidence="6">2.3.1.1</ecNumber>
        </recommendedName>
        <alternativeName>
            <fullName evidence="6">N-acetylglutamate synthase</fullName>
            <shortName evidence="6">AGSase</shortName>
        </alternativeName>
    </domain>
    <component>
        <recommendedName>
            <fullName evidence="6">Arginine biosynthesis bifunctional protein ArgJ alpha chain</fullName>
        </recommendedName>
    </component>
    <component>
        <recommendedName>
            <fullName evidence="6">Arginine biosynthesis bifunctional protein ArgJ beta chain</fullName>
        </recommendedName>
    </component>
</protein>
<feature type="site" description="Cleavage; by autolysis" evidence="6">
    <location>
        <begin position="188"/>
        <end position="189"/>
    </location>
</feature>
<keyword evidence="6" id="KW-0963">Cytoplasm</keyword>
<dbReference type="Pfam" id="PF01960">
    <property type="entry name" value="ArgJ"/>
    <property type="match status" value="1"/>
</dbReference>
<evidence type="ECO:0000313" key="7">
    <source>
        <dbReference type="EMBL" id="UNM94966.1"/>
    </source>
</evidence>
<comment type="subcellular location">
    <subcellularLocation>
        <location evidence="6">Cytoplasm</location>
    </subcellularLocation>
</comment>
<feature type="binding site" evidence="6">
    <location>
        <position position="275"/>
    </location>
    <ligand>
        <name>substrate</name>
    </ligand>
</feature>
<dbReference type="HAMAP" id="MF_01106">
    <property type="entry name" value="ArgJ"/>
    <property type="match status" value="1"/>
</dbReference>
<feature type="binding site" evidence="6">
    <location>
        <position position="152"/>
    </location>
    <ligand>
        <name>substrate</name>
    </ligand>
</feature>
<keyword evidence="5 6" id="KW-0012">Acyltransferase</keyword>
<keyword evidence="6" id="KW-0055">Arginine biosynthesis</keyword>
<keyword evidence="3 6" id="KW-0808">Transferase</keyword>
<evidence type="ECO:0000313" key="8">
    <source>
        <dbReference type="Proteomes" id="UP000829542"/>
    </source>
</evidence>
<gene>
    <name evidence="6 7" type="primary">argJ</name>
    <name evidence="7" type="ORF">MMG00_06850</name>
</gene>
<name>A0ABY3X2K4_9GAMM</name>
<feature type="binding site" evidence="6">
    <location>
        <position position="401"/>
    </location>
    <ligand>
        <name>substrate</name>
    </ligand>
</feature>
<dbReference type="EC" id="2.3.1.1" evidence="6"/>
<dbReference type="SUPFAM" id="SSF56266">
    <property type="entry name" value="DmpA/ArgJ-like"/>
    <property type="match status" value="1"/>
</dbReference>
<reference evidence="7 8" key="1">
    <citation type="submission" date="2022-03" db="EMBL/GenBank/DDBJ databases">
        <title>Ignatzschineria rhizosphaerae HR5S32.</title>
        <authorList>
            <person name="Sun J.Q."/>
            <person name="Feng J.Y."/>
        </authorList>
    </citation>
    <scope>NUCLEOTIDE SEQUENCE [LARGE SCALE GENOMIC DNA]</scope>
    <source>
        <strain evidence="7 8">HR5S32</strain>
    </source>
</reference>
<dbReference type="NCBIfam" id="NF003802">
    <property type="entry name" value="PRK05388.1"/>
    <property type="match status" value="1"/>
</dbReference>
<evidence type="ECO:0000256" key="5">
    <source>
        <dbReference type="ARBA" id="ARBA00023315"/>
    </source>
</evidence>
<sequence>MITILKDGTITSTPGFQAAGMTAGIKESGKKDLSFVFSEEPAIAAVALTQNKFRAAPVDLCAKFIEQDQHRGIIINSGNANACTGDEGAANALEMCEIIAKEMNVDTESIFVASTGVIGKQLPMDIIRKGLTQIPTKLSREGGNEAAAAIMTTDLTAKQIAVYFEIDGEIVTISGMAKGSGMIHPNMATMIAVLTTDANITKEMLQKSFSASVNTSYNMISVDGDTSTNDSAFIFANGKANNPLIDGNSDAYIAFKRALDTVNQALAKMIARDGEGATKLLEVRVEHARSLADAQSVAKSVITSSLVKTAIFGEDANWGRIICAVGNAGAEYDPSKVQVFIENGDIKVQIVADGSGASFDTELLDKLLKEDTVTIFVDLMNGGSTATAWGCDLSYDYVKINADYRT</sequence>
<dbReference type="PANTHER" id="PTHR23100">
    <property type="entry name" value="ARGININE BIOSYNTHESIS BIFUNCTIONAL PROTEIN ARGJ"/>
    <property type="match status" value="1"/>
</dbReference>
<feature type="binding site" evidence="6">
    <location>
        <position position="406"/>
    </location>
    <ligand>
        <name>substrate</name>
    </ligand>
</feature>
<accession>A0ABY3X2K4</accession>
<comment type="subunit">
    <text evidence="2 6">Heterotetramer of two alpha and two beta chains.</text>
</comment>
<dbReference type="CDD" id="cd02152">
    <property type="entry name" value="OAT"/>
    <property type="match status" value="1"/>
</dbReference>
<feature type="chain" id="PRO_5044928678" description="Arginine biosynthesis bifunctional protein ArgJ beta chain" evidence="6">
    <location>
        <begin position="189"/>
        <end position="406"/>
    </location>
</feature>
<feature type="site" description="Involved in the stabilization of negative charge on the oxyanion by the formation of the oxyanion hole" evidence="6">
    <location>
        <position position="115"/>
    </location>
</feature>
<evidence type="ECO:0000256" key="4">
    <source>
        <dbReference type="ARBA" id="ARBA00022813"/>
    </source>
</evidence>
<feature type="chain" id="PRO_5044928679" description="Arginine biosynthesis bifunctional protein ArgJ alpha chain" evidence="6">
    <location>
        <begin position="1"/>
        <end position="188"/>
    </location>
</feature>
<organism evidence="7 8">
    <name type="scientific">Ignatzschineria rhizosphaerae</name>
    <dbReference type="NCBI Taxonomy" id="2923279"/>
    <lineage>
        <taxon>Bacteria</taxon>
        <taxon>Pseudomonadati</taxon>
        <taxon>Pseudomonadota</taxon>
        <taxon>Gammaproteobacteria</taxon>
        <taxon>Cardiobacteriales</taxon>
        <taxon>Ignatzschineriaceae</taxon>
        <taxon>Ignatzschineria</taxon>
    </lineage>
</organism>
<dbReference type="EC" id="2.3.1.35" evidence="6"/>
<evidence type="ECO:0000256" key="6">
    <source>
        <dbReference type="HAMAP-Rule" id="MF_01106"/>
    </source>
</evidence>
<dbReference type="PANTHER" id="PTHR23100:SF0">
    <property type="entry name" value="ARGININE BIOSYNTHESIS BIFUNCTIONAL PROTEIN ARGJ, MITOCHONDRIAL"/>
    <property type="match status" value="1"/>
</dbReference>
<comment type="function">
    <text evidence="6">Catalyzes two activities which are involved in the cyclic version of arginine biosynthesis: the synthesis of N-acetylglutamate from glutamate and acetyl-CoA as the acetyl donor, and of ornithine by transacetylation between N(2)-acetylornithine and glutamate.</text>
</comment>
<comment type="pathway">
    <text evidence="6">Amino-acid biosynthesis; L-arginine biosynthesis; L-ornithine and N-acetyl-L-glutamate from L-glutamate and N(2)-acetyl-L-ornithine (cyclic): step 1/1.</text>
</comment>
<evidence type="ECO:0000256" key="3">
    <source>
        <dbReference type="ARBA" id="ARBA00022679"/>
    </source>
</evidence>
<feature type="binding site" evidence="6">
    <location>
        <position position="189"/>
    </location>
    <ligand>
        <name>substrate</name>
    </ligand>
</feature>
<evidence type="ECO:0000256" key="1">
    <source>
        <dbReference type="ARBA" id="ARBA00006774"/>
    </source>
</evidence>
<feature type="site" description="Involved in the stabilization of negative charge on the oxyanion by the formation of the oxyanion hole" evidence="6">
    <location>
        <position position="116"/>
    </location>
</feature>
<dbReference type="RefSeq" id="WP_242146739.1">
    <property type="nucleotide sequence ID" value="NZ_CP093379.1"/>
</dbReference>
<keyword evidence="8" id="KW-1185">Reference proteome</keyword>
<dbReference type="Proteomes" id="UP000829542">
    <property type="component" value="Chromosome"/>
</dbReference>
<feature type="active site" description="Nucleophile" evidence="6">
    <location>
        <position position="189"/>
    </location>
</feature>